<proteinExistence type="predicted"/>
<accession>A0A830HDT6</accession>
<keyword evidence="9 11" id="KW-1133">Transmembrane helix</keyword>
<evidence type="ECO:0000256" key="7">
    <source>
        <dbReference type="ARBA" id="ARBA00022824"/>
    </source>
</evidence>
<feature type="transmembrane region" description="Helical" evidence="11">
    <location>
        <begin position="220"/>
        <end position="239"/>
    </location>
</feature>
<protein>
    <recommendedName>
        <fullName evidence="2">E2 ubiquitin-conjugating enzyme</fullName>
        <ecNumber evidence="2">2.3.2.23</ecNumber>
    </recommendedName>
</protein>
<dbReference type="Gene3D" id="3.10.110.10">
    <property type="entry name" value="Ubiquitin Conjugating Enzyme"/>
    <property type="match status" value="1"/>
</dbReference>
<evidence type="ECO:0000256" key="10">
    <source>
        <dbReference type="ARBA" id="ARBA00023136"/>
    </source>
</evidence>
<dbReference type="OrthoDB" id="1158011at2759"/>
<feature type="domain" description="UBC core" evidence="12">
    <location>
        <begin position="15"/>
        <end position="172"/>
    </location>
</feature>
<keyword evidence="3" id="KW-0808">Transferase</keyword>
<dbReference type="EMBL" id="BNJQ01000006">
    <property type="protein sequence ID" value="GHP03980.1"/>
    <property type="molecule type" value="Genomic_DNA"/>
</dbReference>
<keyword evidence="8" id="KW-0067">ATP-binding</keyword>
<dbReference type="CDD" id="cd23799">
    <property type="entry name" value="UBCc_UBE2J"/>
    <property type="match status" value="1"/>
</dbReference>
<dbReference type="InterPro" id="IPR000608">
    <property type="entry name" value="UBC"/>
</dbReference>
<reference evidence="13" key="1">
    <citation type="submission" date="2020-10" db="EMBL/GenBank/DDBJ databases">
        <title>Unveiling of a novel bifunctional photoreceptor, Dualchrome1, isolated from a cosmopolitan green alga.</title>
        <authorList>
            <person name="Suzuki S."/>
            <person name="Kawachi M."/>
        </authorList>
    </citation>
    <scope>NUCLEOTIDE SEQUENCE</scope>
    <source>
        <strain evidence="13">NIES 2893</strain>
    </source>
</reference>
<dbReference type="GO" id="GO:0005524">
    <property type="term" value="F:ATP binding"/>
    <property type="evidence" value="ECO:0007669"/>
    <property type="project" value="UniProtKB-KW"/>
</dbReference>
<dbReference type="AlphaFoldDB" id="A0A830HDT6"/>
<evidence type="ECO:0000259" key="12">
    <source>
        <dbReference type="PROSITE" id="PS50127"/>
    </source>
</evidence>
<evidence type="ECO:0000313" key="14">
    <source>
        <dbReference type="Proteomes" id="UP000660262"/>
    </source>
</evidence>
<keyword evidence="6" id="KW-0833">Ubl conjugation pathway</keyword>
<gene>
    <name evidence="13" type="ORF">PPROV_000273400</name>
</gene>
<dbReference type="EC" id="2.3.2.23" evidence="2"/>
<dbReference type="PROSITE" id="PS50127">
    <property type="entry name" value="UBC_2"/>
    <property type="match status" value="1"/>
</dbReference>
<evidence type="ECO:0000256" key="5">
    <source>
        <dbReference type="ARBA" id="ARBA00022741"/>
    </source>
</evidence>
<dbReference type="SMART" id="SM00212">
    <property type="entry name" value="UBCc"/>
    <property type="match status" value="1"/>
</dbReference>
<dbReference type="GO" id="GO:0061631">
    <property type="term" value="F:ubiquitin conjugating enzyme activity"/>
    <property type="evidence" value="ECO:0007669"/>
    <property type="project" value="UniProtKB-EC"/>
</dbReference>
<evidence type="ECO:0000256" key="11">
    <source>
        <dbReference type="SAM" id="Phobius"/>
    </source>
</evidence>
<dbReference type="GO" id="GO:0005789">
    <property type="term" value="C:endoplasmic reticulum membrane"/>
    <property type="evidence" value="ECO:0007669"/>
    <property type="project" value="UniProtKB-SubCell"/>
</dbReference>
<organism evidence="13 14">
    <name type="scientific">Pycnococcus provasolii</name>
    <dbReference type="NCBI Taxonomy" id="41880"/>
    <lineage>
        <taxon>Eukaryota</taxon>
        <taxon>Viridiplantae</taxon>
        <taxon>Chlorophyta</taxon>
        <taxon>Pseudoscourfieldiophyceae</taxon>
        <taxon>Pseudoscourfieldiales</taxon>
        <taxon>Pycnococcaceae</taxon>
        <taxon>Pycnococcus</taxon>
    </lineage>
</organism>
<comment type="caution">
    <text evidence="13">The sequence shown here is derived from an EMBL/GenBank/DDBJ whole genome shotgun (WGS) entry which is preliminary data.</text>
</comment>
<keyword evidence="10 11" id="KW-0472">Membrane</keyword>
<dbReference type="PANTHER" id="PTHR24067">
    <property type="entry name" value="UBIQUITIN-CONJUGATING ENZYME E2"/>
    <property type="match status" value="1"/>
</dbReference>
<evidence type="ECO:0000256" key="3">
    <source>
        <dbReference type="ARBA" id="ARBA00022679"/>
    </source>
</evidence>
<dbReference type="SUPFAM" id="SSF54495">
    <property type="entry name" value="UBC-like"/>
    <property type="match status" value="1"/>
</dbReference>
<dbReference type="InterPro" id="IPR016135">
    <property type="entry name" value="UBQ-conjugating_enzyme/RWD"/>
</dbReference>
<dbReference type="FunFam" id="3.10.110.10:FF:000023">
    <property type="entry name" value="Ubiquitin-conjugating enzyme E2 J2"/>
    <property type="match status" value="1"/>
</dbReference>
<evidence type="ECO:0000256" key="2">
    <source>
        <dbReference type="ARBA" id="ARBA00012486"/>
    </source>
</evidence>
<evidence type="ECO:0000256" key="4">
    <source>
        <dbReference type="ARBA" id="ARBA00022692"/>
    </source>
</evidence>
<keyword evidence="14" id="KW-1185">Reference proteome</keyword>
<evidence type="ECO:0000256" key="1">
    <source>
        <dbReference type="ARBA" id="ARBA00004586"/>
    </source>
</evidence>
<name>A0A830HDT6_9CHLO</name>
<dbReference type="Pfam" id="PF00179">
    <property type="entry name" value="UQ_con"/>
    <property type="match status" value="1"/>
</dbReference>
<comment type="subcellular location">
    <subcellularLocation>
        <location evidence="1">Endoplasmic reticulum membrane</location>
    </subcellularLocation>
</comment>
<dbReference type="InterPro" id="IPR050113">
    <property type="entry name" value="Ub_conjugating_enzyme"/>
</dbReference>
<keyword evidence="5" id="KW-0547">Nucleotide-binding</keyword>
<evidence type="ECO:0000256" key="9">
    <source>
        <dbReference type="ARBA" id="ARBA00022989"/>
    </source>
</evidence>
<evidence type="ECO:0000256" key="6">
    <source>
        <dbReference type="ARBA" id="ARBA00022786"/>
    </source>
</evidence>
<sequence>MPSASASSHSFADKSCINRLQKEYRALLRDPVPDIIAHPCEKSILEWHYVLKGSPESPYEGGVYHGKVVFPSEYPYKPPAIYVLTPNGRFATSTRLCLSMSDFHPETWNPMWSVASILNGLRSFMYEEAPTAGSITASTAERRRLAAKSLRHNVANATFRKLFPEWVEEQQRRDEQAKAAAEANAQNGGAQGAVNSDAREQVGPNAVAVALGDALQHNSLVRMAVFVALLAVLLVPLIVGDV</sequence>
<evidence type="ECO:0000256" key="8">
    <source>
        <dbReference type="ARBA" id="ARBA00022840"/>
    </source>
</evidence>
<keyword evidence="4 11" id="KW-0812">Transmembrane</keyword>
<keyword evidence="7" id="KW-0256">Endoplasmic reticulum</keyword>
<evidence type="ECO:0000313" key="13">
    <source>
        <dbReference type="EMBL" id="GHP03980.1"/>
    </source>
</evidence>
<dbReference type="Proteomes" id="UP000660262">
    <property type="component" value="Unassembled WGS sequence"/>
</dbReference>